<dbReference type="Gene3D" id="1.10.10.2840">
    <property type="entry name" value="PucR C-terminal helix-turn-helix domain"/>
    <property type="match status" value="1"/>
</dbReference>
<dbReference type="OrthoDB" id="8450798at2"/>
<proteinExistence type="predicted"/>
<dbReference type="PANTHER" id="PTHR33744">
    <property type="entry name" value="CARBOHYDRATE DIACID REGULATOR"/>
    <property type="match status" value="1"/>
</dbReference>
<protein>
    <submittedName>
        <fullName evidence="2">PucR family transcriptional regulator</fullName>
    </submittedName>
</protein>
<dbReference type="EMBL" id="VJZA01000084">
    <property type="protein sequence ID" value="TVT17223.1"/>
    <property type="molecule type" value="Genomic_DNA"/>
</dbReference>
<comment type="caution">
    <text evidence="2">The sequence shown here is derived from an EMBL/GenBank/DDBJ whole genome shotgun (WGS) entry which is preliminary data.</text>
</comment>
<gene>
    <name evidence="2" type="ORF">FNH06_32295</name>
</gene>
<dbReference type="AlphaFoldDB" id="A0A557ZYY2"/>
<dbReference type="InterPro" id="IPR025736">
    <property type="entry name" value="PucR_C-HTH_dom"/>
</dbReference>
<evidence type="ECO:0000313" key="2">
    <source>
        <dbReference type="EMBL" id="TVT17223.1"/>
    </source>
</evidence>
<accession>A0A557ZYY2</accession>
<feature type="domain" description="PucR C-terminal helix-turn-helix" evidence="1">
    <location>
        <begin position="140"/>
        <end position="197"/>
    </location>
</feature>
<dbReference type="Proteomes" id="UP000318578">
    <property type="component" value="Unassembled WGS sequence"/>
</dbReference>
<dbReference type="PANTHER" id="PTHR33744:SF1">
    <property type="entry name" value="DNA-BINDING TRANSCRIPTIONAL ACTIVATOR ADER"/>
    <property type="match status" value="1"/>
</dbReference>
<dbReference type="InterPro" id="IPR051448">
    <property type="entry name" value="CdaR-like_regulators"/>
</dbReference>
<name>A0A557ZYY2_9PSEU</name>
<keyword evidence="3" id="KW-1185">Reference proteome</keyword>
<reference evidence="2 3" key="1">
    <citation type="submission" date="2019-07" db="EMBL/GenBank/DDBJ databases">
        <title>New species of Amycolatopsis and Streptomyces.</title>
        <authorList>
            <person name="Duangmal K."/>
            <person name="Teo W.F.A."/>
            <person name="Lipun K."/>
        </authorList>
    </citation>
    <scope>NUCLEOTIDE SEQUENCE [LARGE SCALE GENOMIC DNA]</scope>
    <source>
        <strain evidence="2 3">JCM 30562</strain>
    </source>
</reference>
<dbReference type="Pfam" id="PF13556">
    <property type="entry name" value="HTH_30"/>
    <property type="match status" value="1"/>
</dbReference>
<organism evidence="2 3">
    <name type="scientific">Amycolatopsis acidiphila</name>
    <dbReference type="NCBI Taxonomy" id="715473"/>
    <lineage>
        <taxon>Bacteria</taxon>
        <taxon>Bacillati</taxon>
        <taxon>Actinomycetota</taxon>
        <taxon>Actinomycetes</taxon>
        <taxon>Pseudonocardiales</taxon>
        <taxon>Pseudonocardiaceae</taxon>
        <taxon>Amycolatopsis</taxon>
    </lineage>
</organism>
<evidence type="ECO:0000313" key="3">
    <source>
        <dbReference type="Proteomes" id="UP000318578"/>
    </source>
</evidence>
<dbReference type="InterPro" id="IPR042070">
    <property type="entry name" value="PucR_C-HTH_sf"/>
</dbReference>
<sequence length="199" mass="20822">MTALLLNRISAADAVETLVPGGEYRVVAGVGEGREPDHDGLPEWLGTPLVETGEGFIAVVGALPDLDELRAHGWLAVAGAPVPADELPAAAGEIPALLQRARAAGKPVVAGGGLDDLVPAEAAQGFAARTLAPLAGRPELVETLRSWLAHHGGWDRTAAALGVHRNSVRHRVGQAGRLLGADLSDPETRMRLWFALRWS</sequence>
<evidence type="ECO:0000259" key="1">
    <source>
        <dbReference type="Pfam" id="PF13556"/>
    </source>
</evidence>